<evidence type="ECO:0008006" key="4">
    <source>
        <dbReference type="Google" id="ProtNLM"/>
    </source>
</evidence>
<dbReference type="EMBL" id="JAGSPB010000001">
    <property type="protein sequence ID" value="MBV7264985.1"/>
    <property type="molecule type" value="Genomic_DNA"/>
</dbReference>
<gene>
    <name evidence="2" type="ORF">KCG45_02195</name>
</gene>
<organism evidence="2 3">
    <name type="scientific">Erythrobacter ani</name>
    <dbReference type="NCBI Taxonomy" id="2827235"/>
    <lineage>
        <taxon>Bacteria</taxon>
        <taxon>Pseudomonadati</taxon>
        <taxon>Pseudomonadota</taxon>
        <taxon>Alphaproteobacteria</taxon>
        <taxon>Sphingomonadales</taxon>
        <taxon>Erythrobacteraceae</taxon>
        <taxon>Erythrobacter/Porphyrobacter group</taxon>
        <taxon>Erythrobacter</taxon>
    </lineage>
</organism>
<proteinExistence type="predicted"/>
<accession>A0ABS6SJ16</accession>
<evidence type="ECO:0000313" key="2">
    <source>
        <dbReference type="EMBL" id="MBV7264985.1"/>
    </source>
</evidence>
<feature type="chain" id="PRO_5045639654" description="DUF1330 domain-containing protein" evidence="1">
    <location>
        <begin position="26"/>
        <end position="154"/>
    </location>
</feature>
<keyword evidence="3" id="KW-1185">Reference proteome</keyword>
<comment type="caution">
    <text evidence="2">The sequence shown here is derived from an EMBL/GenBank/DDBJ whole genome shotgun (WGS) entry which is preliminary data.</text>
</comment>
<dbReference type="RefSeq" id="WP_218315502.1">
    <property type="nucleotide sequence ID" value="NZ_JAGSPB010000001.1"/>
</dbReference>
<keyword evidence="1" id="KW-0732">Signal</keyword>
<protein>
    <recommendedName>
        <fullName evidence="4">DUF1330 domain-containing protein</fullName>
    </recommendedName>
</protein>
<dbReference type="Proteomes" id="UP000699975">
    <property type="component" value="Unassembled WGS sequence"/>
</dbReference>
<evidence type="ECO:0000256" key="1">
    <source>
        <dbReference type="SAM" id="SignalP"/>
    </source>
</evidence>
<evidence type="ECO:0000313" key="3">
    <source>
        <dbReference type="Proteomes" id="UP000699975"/>
    </source>
</evidence>
<reference evidence="2 3" key="1">
    <citation type="submission" date="2021-04" db="EMBL/GenBank/DDBJ databases">
        <authorList>
            <person name="Pira H."/>
            <person name="Risdian C."/>
            <person name="Wink J."/>
        </authorList>
    </citation>
    <scope>NUCLEOTIDE SEQUENCE [LARGE SCALE GENOMIC DNA]</scope>
    <source>
        <strain evidence="2 3">WH131</strain>
    </source>
</reference>
<feature type="signal peptide" evidence="1">
    <location>
        <begin position="1"/>
        <end position="25"/>
    </location>
</feature>
<name>A0ABS6SJ16_9SPHN</name>
<sequence length="154" mass="17195">MSKFVKSIAGGFAAATLAMSTPALADIEVYEDYQPSDEVVEMTLVKVDEGQFETYLEGLRSTWAAANQVQKDLGYIKDFAIYGVPYGENEFNMVLVVVFPDTASVGPSKERYMAFLDAYGKANIDQGNTTVLELYNKIRKIQGTYMLREVEMLK</sequence>